<dbReference type="NCBIfam" id="TIGR00058">
    <property type="entry name" value="Hemerythrin"/>
    <property type="match status" value="1"/>
</dbReference>
<feature type="binding site" evidence="4">
    <location>
        <position position="75"/>
    </location>
    <ligand>
        <name>Fe cation</name>
        <dbReference type="ChEBI" id="CHEBI:24875"/>
        <label>2</label>
    </ligand>
</feature>
<dbReference type="InterPro" id="IPR002063">
    <property type="entry name" value="Haemerythrin"/>
</dbReference>
<evidence type="ECO:0000256" key="2">
    <source>
        <dbReference type="ARBA" id="ARBA00022723"/>
    </source>
</evidence>
<accession>A0A1S6QD42</accession>
<dbReference type="AlphaFoldDB" id="A0A1S6QD42"/>
<dbReference type="CDD" id="cd12107">
    <property type="entry name" value="Hemerythrin"/>
    <property type="match status" value="1"/>
</dbReference>
<dbReference type="PANTHER" id="PTHR37164:SF1">
    <property type="entry name" value="BACTERIOHEMERYTHRIN"/>
    <property type="match status" value="1"/>
</dbReference>
<dbReference type="SUPFAM" id="SSF47188">
    <property type="entry name" value="Hemerythrin-like"/>
    <property type="match status" value="1"/>
</dbReference>
<evidence type="ECO:0000256" key="3">
    <source>
        <dbReference type="ARBA" id="ARBA00023004"/>
    </source>
</evidence>
<name>A0A1S6QD42_9ANNE</name>
<dbReference type="PIRSF" id="PIRSF002033">
    <property type="entry name" value="Hemerythrin"/>
    <property type="match status" value="1"/>
</dbReference>
<feature type="binding site" evidence="4">
    <location>
        <position position="113"/>
    </location>
    <ligand>
        <name>Fe cation</name>
        <dbReference type="ChEBI" id="CHEBI:24875"/>
        <label>2</label>
    </ligand>
</feature>
<dbReference type="InterPro" id="IPR016131">
    <property type="entry name" value="Haemerythrin_Fe_BS"/>
</dbReference>
<sequence length="134" mass="14887">MGFPIPEPFCWDSSFEVFYAHLDSEHKALFKAVFDCARDHKSSGCLANLCAVTANHFSDEEEMMKAAGYGGYGDHKKAHDDFLAKIRGLHTPVDDGTIHYAKDWLVNHIKGTDPNSKGTLSPCLASPRQQNIVF</sequence>
<dbReference type="NCBIfam" id="TIGR02481">
    <property type="entry name" value="hemeryth_dom"/>
    <property type="match status" value="1"/>
</dbReference>
<protein>
    <submittedName>
        <fullName evidence="6">Hemerythrin</fullName>
    </submittedName>
</protein>
<dbReference type="InterPro" id="IPR050669">
    <property type="entry name" value="Hemerythrin"/>
</dbReference>
<reference evidence="6" key="1">
    <citation type="submission" date="2016-10" db="EMBL/GenBank/DDBJ databases">
        <title>Discovery and evolution of novel hemerythrin genes in annelid worms.</title>
        <authorList>
            <person name="Costa-Paiva E.M."/>
            <person name="Whelan N.V."/>
            <person name="Waits D.S."/>
            <person name="Santos S."/>
            <person name="Schrago C.G."/>
            <person name="Halanych K.M."/>
        </authorList>
    </citation>
    <scope>NUCLEOTIDE SEQUENCE</scope>
</reference>
<comment type="similarity">
    <text evidence="1">Belongs to the hemerythrin family.</text>
</comment>
<feature type="binding site" evidence="4">
    <location>
        <position position="113"/>
    </location>
    <ligand>
        <name>Fe cation</name>
        <dbReference type="ChEBI" id="CHEBI:24875"/>
        <label>1</label>
    </ligand>
</feature>
<dbReference type="Pfam" id="PF01814">
    <property type="entry name" value="Hemerythrin"/>
    <property type="match status" value="1"/>
</dbReference>
<dbReference type="GO" id="GO:0005506">
    <property type="term" value="F:iron ion binding"/>
    <property type="evidence" value="ECO:0007669"/>
    <property type="project" value="InterPro"/>
</dbReference>
<keyword evidence="2 4" id="KW-0479">Metal-binding</keyword>
<feature type="domain" description="Hemerythrin-like" evidence="5">
    <location>
        <begin position="19"/>
        <end position="113"/>
    </location>
</feature>
<keyword evidence="3 4" id="KW-0408">Iron</keyword>
<feature type="binding site" evidence="4">
    <location>
        <position position="60"/>
    </location>
    <ligand>
        <name>Fe cation</name>
        <dbReference type="ChEBI" id="CHEBI:24875"/>
        <label>2</label>
    </ligand>
</feature>
<proteinExistence type="evidence at transcript level"/>
<dbReference type="InterPro" id="IPR012827">
    <property type="entry name" value="Hemerythrin_metal-bd"/>
</dbReference>
<organism evidence="6">
    <name type="scientific">Schizobranchia insignis</name>
    <dbReference type="NCBI Taxonomy" id="310045"/>
    <lineage>
        <taxon>Eukaryota</taxon>
        <taxon>Metazoa</taxon>
        <taxon>Spiralia</taxon>
        <taxon>Lophotrochozoa</taxon>
        <taxon>Annelida</taxon>
        <taxon>Polychaeta</taxon>
        <taxon>Sedentaria</taxon>
        <taxon>Canalipalpata</taxon>
        <taxon>Sabellida</taxon>
        <taxon>Sabellidae</taxon>
        <taxon>Schizobranchia</taxon>
    </lineage>
</organism>
<dbReference type="PROSITE" id="PS00550">
    <property type="entry name" value="HEMERYTHRINS"/>
    <property type="match status" value="1"/>
</dbReference>
<evidence type="ECO:0000259" key="5">
    <source>
        <dbReference type="Pfam" id="PF01814"/>
    </source>
</evidence>
<dbReference type="InterPro" id="IPR035938">
    <property type="entry name" value="Hemerythrin-like_sf"/>
</dbReference>
<evidence type="ECO:0000256" key="1">
    <source>
        <dbReference type="ARBA" id="ARBA00010587"/>
    </source>
</evidence>
<dbReference type="EMBL" id="KY007460">
    <property type="protein sequence ID" value="AQV13758.1"/>
    <property type="molecule type" value="mRNA"/>
</dbReference>
<dbReference type="Gene3D" id="1.20.120.50">
    <property type="entry name" value="Hemerythrin-like"/>
    <property type="match status" value="1"/>
</dbReference>
<evidence type="ECO:0000313" key="6">
    <source>
        <dbReference type="EMBL" id="AQV13758.1"/>
    </source>
</evidence>
<feature type="binding site" evidence="4">
    <location>
        <position position="26"/>
    </location>
    <ligand>
        <name>Fe cation</name>
        <dbReference type="ChEBI" id="CHEBI:24875"/>
        <label>1</label>
    </ligand>
</feature>
<dbReference type="InterPro" id="IPR012312">
    <property type="entry name" value="Hemerythrin-like"/>
</dbReference>
<feature type="binding site" evidence="4">
    <location>
        <position position="108"/>
    </location>
    <ligand>
        <name>Fe cation</name>
        <dbReference type="ChEBI" id="CHEBI:24875"/>
        <label>2</label>
    </ligand>
</feature>
<dbReference type="PANTHER" id="PTHR37164">
    <property type="entry name" value="BACTERIOHEMERYTHRIN"/>
    <property type="match status" value="1"/>
</dbReference>
<dbReference type="PRINTS" id="PR00186">
    <property type="entry name" value="HEMERYTHRIN"/>
</dbReference>
<feature type="binding site" evidence="4">
    <location>
        <position position="56"/>
    </location>
    <ligand>
        <name>Fe cation</name>
        <dbReference type="ChEBI" id="CHEBI:24875"/>
        <label>1</label>
    </ligand>
</feature>
<feature type="binding site" evidence="4">
    <location>
        <position position="60"/>
    </location>
    <ligand>
        <name>Fe cation</name>
        <dbReference type="ChEBI" id="CHEBI:24875"/>
        <label>1</label>
    </ligand>
</feature>
<feature type="binding site" evidence="4">
    <location>
        <position position="79"/>
    </location>
    <ligand>
        <name>Fe cation</name>
        <dbReference type="ChEBI" id="CHEBI:24875"/>
        <label>2</label>
    </ligand>
</feature>
<evidence type="ECO:0000256" key="4">
    <source>
        <dbReference type="PIRSR" id="PIRSR002033-1"/>
    </source>
</evidence>